<feature type="non-terminal residue" evidence="1">
    <location>
        <position position="1"/>
    </location>
</feature>
<comment type="caution">
    <text evidence="1">The sequence shown here is derived from an EMBL/GenBank/DDBJ whole genome shotgun (WGS) entry which is preliminary data.</text>
</comment>
<name>A0ABU7B6M8_9TELE</name>
<proteinExistence type="predicted"/>
<protein>
    <submittedName>
        <fullName evidence="1">Uncharacterized protein</fullName>
    </submittedName>
</protein>
<sequence length="65" mass="7617">QDNSSRYIQSYKVSCLHTKSNMDPADNQKKDVLDHWILQEMEETLRNLPDDLKGLPSLLLLEKME</sequence>
<evidence type="ECO:0000313" key="1">
    <source>
        <dbReference type="EMBL" id="MED6245914.1"/>
    </source>
</evidence>
<gene>
    <name evidence="1" type="ORF">ATANTOWER_010113</name>
</gene>
<keyword evidence="2" id="KW-1185">Reference proteome</keyword>
<feature type="non-terminal residue" evidence="1">
    <location>
        <position position="65"/>
    </location>
</feature>
<dbReference type="EMBL" id="JAHUTI010041599">
    <property type="protein sequence ID" value="MED6245914.1"/>
    <property type="molecule type" value="Genomic_DNA"/>
</dbReference>
<organism evidence="1 2">
    <name type="scientific">Ataeniobius toweri</name>
    <dbReference type="NCBI Taxonomy" id="208326"/>
    <lineage>
        <taxon>Eukaryota</taxon>
        <taxon>Metazoa</taxon>
        <taxon>Chordata</taxon>
        <taxon>Craniata</taxon>
        <taxon>Vertebrata</taxon>
        <taxon>Euteleostomi</taxon>
        <taxon>Actinopterygii</taxon>
        <taxon>Neopterygii</taxon>
        <taxon>Teleostei</taxon>
        <taxon>Neoteleostei</taxon>
        <taxon>Acanthomorphata</taxon>
        <taxon>Ovalentaria</taxon>
        <taxon>Atherinomorphae</taxon>
        <taxon>Cyprinodontiformes</taxon>
        <taxon>Goodeidae</taxon>
        <taxon>Ataeniobius</taxon>
    </lineage>
</organism>
<accession>A0ABU7B6M8</accession>
<reference evidence="1 2" key="1">
    <citation type="submission" date="2021-07" db="EMBL/GenBank/DDBJ databases">
        <authorList>
            <person name="Palmer J.M."/>
        </authorList>
    </citation>
    <scope>NUCLEOTIDE SEQUENCE [LARGE SCALE GENOMIC DNA]</scope>
    <source>
        <strain evidence="1 2">AT_MEX2019</strain>
        <tissue evidence="1">Muscle</tissue>
    </source>
</reference>
<evidence type="ECO:0000313" key="2">
    <source>
        <dbReference type="Proteomes" id="UP001345963"/>
    </source>
</evidence>
<dbReference type="Proteomes" id="UP001345963">
    <property type="component" value="Unassembled WGS sequence"/>
</dbReference>